<evidence type="ECO:0000256" key="2">
    <source>
        <dbReference type="ARBA" id="ARBA00023015"/>
    </source>
</evidence>
<evidence type="ECO:0000259" key="7">
    <source>
        <dbReference type="PROSITE" id="PS50811"/>
    </source>
</evidence>
<comment type="caution">
    <text evidence="8">The sequence shown here is derived from an EMBL/GenBank/DDBJ whole genome shotgun (WGS) entry which is preliminary data.</text>
</comment>
<evidence type="ECO:0000256" key="4">
    <source>
        <dbReference type="ARBA" id="ARBA00023163"/>
    </source>
</evidence>
<keyword evidence="9" id="KW-1185">Reference proteome</keyword>
<dbReference type="Proteomes" id="UP001454036">
    <property type="component" value="Unassembled WGS sequence"/>
</dbReference>
<dbReference type="SMART" id="SM00774">
    <property type="entry name" value="WRKY"/>
    <property type="match status" value="1"/>
</dbReference>
<evidence type="ECO:0000256" key="6">
    <source>
        <dbReference type="SAM" id="MobiDB-lite"/>
    </source>
</evidence>
<sequence length="358" mass="39361">MDEDWDLYAVVRSCKTSTTTTTSSASATESIPANINMTNSEDDAYFPNFESLGFGNNENQFFIHQALNNRNINDPFQRLQEVQGEFTLNNQSSPTIPSITPTIVFQHQPSQNLQQIVPREQFYPSTISFPVVNPQPVRPRRRKNQQSKVVRQMTQDQLSTDSWAWRKYGQKPIKGSPYPRNYYKCSTSKGCAARKQVERNPTDPNVYIVSYTGEHTHPRPTHRSSLAGSTRTKFSIPLANNTTTSNNNLASEAIKAPCSSSSPVASGSSFSPSPNTPSKDGDNNDGDNDDDNDDVFIPNVVMDEDIFKGFGDINEMNIYTNGSGDDDQTGVSSGLFSPPWTPPSSSGSNNRFAGGGGG</sequence>
<comment type="subcellular location">
    <subcellularLocation>
        <location evidence="1">Nucleus</location>
    </subcellularLocation>
</comment>
<feature type="compositionally biased region" description="Low complexity" evidence="6">
    <location>
        <begin position="343"/>
        <end position="352"/>
    </location>
</feature>
<feature type="region of interest" description="Disordered" evidence="6">
    <location>
        <begin position="317"/>
        <end position="358"/>
    </location>
</feature>
<dbReference type="PROSITE" id="PS50811">
    <property type="entry name" value="WRKY"/>
    <property type="match status" value="1"/>
</dbReference>
<keyword evidence="4" id="KW-0804">Transcription</keyword>
<dbReference type="GO" id="GO:0005634">
    <property type="term" value="C:nucleus"/>
    <property type="evidence" value="ECO:0007669"/>
    <property type="project" value="UniProtKB-SubCell"/>
</dbReference>
<dbReference type="InterPro" id="IPR003657">
    <property type="entry name" value="WRKY_dom"/>
</dbReference>
<feature type="compositionally biased region" description="Acidic residues" evidence="6">
    <location>
        <begin position="283"/>
        <end position="294"/>
    </location>
</feature>
<evidence type="ECO:0000313" key="9">
    <source>
        <dbReference type="Proteomes" id="UP001454036"/>
    </source>
</evidence>
<evidence type="ECO:0000313" key="8">
    <source>
        <dbReference type="EMBL" id="GAA0185110.1"/>
    </source>
</evidence>
<dbReference type="EMBL" id="BAABME010012431">
    <property type="protein sequence ID" value="GAA0185110.1"/>
    <property type="molecule type" value="Genomic_DNA"/>
</dbReference>
<accession>A0AAV3RW68</accession>
<dbReference type="InterPro" id="IPR036576">
    <property type="entry name" value="WRKY_dom_sf"/>
</dbReference>
<feature type="compositionally biased region" description="Polar residues" evidence="6">
    <location>
        <begin position="317"/>
        <end position="335"/>
    </location>
</feature>
<dbReference type="AlphaFoldDB" id="A0AAV3RW68"/>
<dbReference type="SUPFAM" id="SSF118290">
    <property type="entry name" value="WRKY DNA-binding domain"/>
    <property type="match status" value="1"/>
</dbReference>
<reference evidence="8 9" key="1">
    <citation type="submission" date="2024-01" db="EMBL/GenBank/DDBJ databases">
        <title>The complete chloroplast genome sequence of Lithospermum erythrorhizon: insights into the phylogenetic relationship among Boraginaceae species and the maternal lineages of purple gromwells.</title>
        <authorList>
            <person name="Okada T."/>
            <person name="Watanabe K."/>
        </authorList>
    </citation>
    <scope>NUCLEOTIDE SEQUENCE [LARGE SCALE GENOMIC DNA]</scope>
</reference>
<feature type="compositionally biased region" description="Low complexity" evidence="6">
    <location>
        <begin position="257"/>
        <end position="278"/>
    </location>
</feature>
<name>A0AAV3RW68_LITER</name>
<feature type="region of interest" description="Disordered" evidence="6">
    <location>
        <begin position="257"/>
        <end position="296"/>
    </location>
</feature>
<keyword evidence="3 8" id="KW-0238">DNA-binding</keyword>
<evidence type="ECO:0000256" key="5">
    <source>
        <dbReference type="ARBA" id="ARBA00023242"/>
    </source>
</evidence>
<keyword evidence="5" id="KW-0539">Nucleus</keyword>
<keyword evidence="2" id="KW-0805">Transcription regulation</keyword>
<dbReference type="PANTHER" id="PTHR32096:SF80">
    <property type="entry name" value="WRKY TRANSCRIPTION FACTOR 27-RELATED"/>
    <property type="match status" value="1"/>
</dbReference>
<dbReference type="GO" id="GO:0000976">
    <property type="term" value="F:transcription cis-regulatory region binding"/>
    <property type="evidence" value="ECO:0007669"/>
    <property type="project" value="TreeGrafter"/>
</dbReference>
<feature type="domain" description="WRKY" evidence="7">
    <location>
        <begin position="154"/>
        <end position="220"/>
    </location>
</feature>
<organism evidence="8 9">
    <name type="scientific">Lithospermum erythrorhizon</name>
    <name type="common">Purple gromwell</name>
    <name type="synonym">Lithospermum officinale var. erythrorhizon</name>
    <dbReference type="NCBI Taxonomy" id="34254"/>
    <lineage>
        <taxon>Eukaryota</taxon>
        <taxon>Viridiplantae</taxon>
        <taxon>Streptophyta</taxon>
        <taxon>Embryophyta</taxon>
        <taxon>Tracheophyta</taxon>
        <taxon>Spermatophyta</taxon>
        <taxon>Magnoliopsida</taxon>
        <taxon>eudicotyledons</taxon>
        <taxon>Gunneridae</taxon>
        <taxon>Pentapetalae</taxon>
        <taxon>asterids</taxon>
        <taxon>lamiids</taxon>
        <taxon>Boraginales</taxon>
        <taxon>Boraginaceae</taxon>
        <taxon>Boraginoideae</taxon>
        <taxon>Lithospermeae</taxon>
        <taxon>Lithospermum</taxon>
    </lineage>
</organism>
<evidence type="ECO:0000256" key="3">
    <source>
        <dbReference type="ARBA" id="ARBA00023125"/>
    </source>
</evidence>
<proteinExistence type="predicted"/>
<dbReference type="PANTHER" id="PTHR32096">
    <property type="entry name" value="WRKY TRANSCRIPTION FACTOR 30-RELATED-RELATED"/>
    <property type="match status" value="1"/>
</dbReference>
<dbReference type="Pfam" id="PF03106">
    <property type="entry name" value="WRKY"/>
    <property type="match status" value="1"/>
</dbReference>
<dbReference type="InterPro" id="IPR044810">
    <property type="entry name" value="WRKY_plant"/>
</dbReference>
<gene>
    <name evidence="8" type="ORF">LIER_32398</name>
</gene>
<dbReference type="GO" id="GO:0003700">
    <property type="term" value="F:DNA-binding transcription factor activity"/>
    <property type="evidence" value="ECO:0007669"/>
    <property type="project" value="InterPro"/>
</dbReference>
<dbReference type="Gene3D" id="2.20.25.80">
    <property type="entry name" value="WRKY domain"/>
    <property type="match status" value="1"/>
</dbReference>
<evidence type="ECO:0000256" key="1">
    <source>
        <dbReference type="ARBA" id="ARBA00004123"/>
    </source>
</evidence>
<protein>
    <submittedName>
        <fullName evidence="8">DNA-binding transcription factor</fullName>
    </submittedName>
</protein>